<dbReference type="InterPro" id="IPR007173">
    <property type="entry name" value="ALO_C"/>
</dbReference>
<dbReference type="EMBL" id="JBHTGR010000009">
    <property type="protein sequence ID" value="MFC7746709.1"/>
    <property type="molecule type" value="Genomic_DNA"/>
</dbReference>
<evidence type="ECO:0000313" key="5">
    <source>
        <dbReference type="EMBL" id="MFC7746709.1"/>
    </source>
</evidence>
<reference evidence="6" key="1">
    <citation type="journal article" date="2019" name="Int. J. Syst. Evol. Microbiol.">
        <title>The Global Catalogue of Microorganisms (GCM) 10K type strain sequencing project: providing services to taxonomists for standard genome sequencing and annotation.</title>
        <authorList>
            <consortium name="The Broad Institute Genomics Platform"/>
            <consortium name="The Broad Institute Genome Sequencing Center for Infectious Disease"/>
            <person name="Wu L."/>
            <person name="Ma J."/>
        </authorList>
    </citation>
    <scope>NUCLEOTIDE SEQUENCE [LARGE SCALE GENOMIC DNA]</scope>
    <source>
        <strain evidence="6">JCM 30234</strain>
    </source>
</reference>
<dbReference type="InterPro" id="IPR016166">
    <property type="entry name" value="FAD-bd_PCMH"/>
</dbReference>
<protein>
    <submittedName>
        <fullName evidence="5">FAD-binding protein</fullName>
    </submittedName>
</protein>
<sequence length="461" mass="51134">MAKPTKREMSGWGHYPRLTGFVHQPETIGEMQRILREAGGEPQIAYGLGRSYGDAALNEDAGMIRTDQLTHLLAFDEATGMLTCEAGVTLSDIMDVFLPRGYFPAVTPGTAYVTVGGAIANDVHGKNHHRDGSFAECVESFDLLLASGDIITCSREQNPEAFWATIGGIGLTGLIVRATLKLMPVESSGIRVTYEKAANLGEALDKFAAQDQDYRYSVAWIDCLSEGDSLGRSVLMRGEHAAADEWQPANKSPLAMPDKPSLKMPVYAPGFVLNRWSIKAFNNLYYRSYKNETKLVDLASFFHPLDAIQDWNKFYGKNGFVQYQAVFPKNHDPEEGVRRVLEKLSHDKRASFLAVLKSSGPASGGLLSFPVEGYTLALDLPIKDNSLFPFLRELDAIVLAHGGRVYLAKDAVLDADTFRAMYPSWQRFMDVKRQLDPEGLFSSSMARRIALDDHYDTARWL</sequence>
<organism evidence="5 6">
    <name type="scientific">Lentibacillus kimchii</name>
    <dbReference type="NCBI Taxonomy" id="1542911"/>
    <lineage>
        <taxon>Bacteria</taxon>
        <taxon>Bacillati</taxon>
        <taxon>Bacillota</taxon>
        <taxon>Bacilli</taxon>
        <taxon>Bacillales</taxon>
        <taxon>Bacillaceae</taxon>
        <taxon>Lentibacillus</taxon>
    </lineage>
</organism>
<feature type="domain" description="FAD-binding PCMH-type" evidence="4">
    <location>
        <begin position="14"/>
        <end position="185"/>
    </location>
</feature>
<dbReference type="Proteomes" id="UP001596620">
    <property type="component" value="Unassembled WGS sequence"/>
</dbReference>
<keyword evidence="6" id="KW-1185">Reference proteome</keyword>
<dbReference type="InterPro" id="IPR016171">
    <property type="entry name" value="Vanillyl_alc_oxidase_C-sub2"/>
</dbReference>
<proteinExistence type="predicted"/>
<dbReference type="InterPro" id="IPR010031">
    <property type="entry name" value="FAD_lactone_oxidase-like"/>
</dbReference>
<evidence type="ECO:0000256" key="2">
    <source>
        <dbReference type="ARBA" id="ARBA00022827"/>
    </source>
</evidence>
<dbReference type="RefSeq" id="WP_382358218.1">
    <property type="nucleotide sequence ID" value="NZ_JBHTGR010000009.1"/>
</dbReference>
<dbReference type="InterPro" id="IPR036318">
    <property type="entry name" value="FAD-bd_PCMH-like_sf"/>
</dbReference>
<dbReference type="PANTHER" id="PTHR43762">
    <property type="entry name" value="L-GULONOLACTONE OXIDASE"/>
    <property type="match status" value="1"/>
</dbReference>
<name>A0ABW2UVV9_9BACI</name>
<dbReference type="Pfam" id="PF04030">
    <property type="entry name" value="ALO"/>
    <property type="match status" value="1"/>
</dbReference>
<keyword evidence="1" id="KW-0285">Flavoprotein</keyword>
<keyword evidence="2" id="KW-0274">FAD</keyword>
<dbReference type="InterPro" id="IPR006094">
    <property type="entry name" value="Oxid_FAD_bind_N"/>
</dbReference>
<evidence type="ECO:0000259" key="4">
    <source>
        <dbReference type="PROSITE" id="PS51387"/>
    </source>
</evidence>
<dbReference type="PROSITE" id="PS51387">
    <property type="entry name" value="FAD_PCMH"/>
    <property type="match status" value="1"/>
</dbReference>
<dbReference type="SUPFAM" id="SSF56176">
    <property type="entry name" value="FAD-binding/transporter-associated domain-like"/>
    <property type="match status" value="1"/>
</dbReference>
<comment type="caution">
    <text evidence="5">The sequence shown here is derived from an EMBL/GenBank/DDBJ whole genome shotgun (WGS) entry which is preliminary data.</text>
</comment>
<evidence type="ECO:0000313" key="6">
    <source>
        <dbReference type="Proteomes" id="UP001596620"/>
    </source>
</evidence>
<dbReference type="PANTHER" id="PTHR43762:SF1">
    <property type="entry name" value="D-ARABINONO-1,4-LACTONE OXIDASE"/>
    <property type="match status" value="1"/>
</dbReference>
<evidence type="ECO:0000256" key="3">
    <source>
        <dbReference type="ARBA" id="ARBA00023002"/>
    </source>
</evidence>
<dbReference type="Gene3D" id="1.10.45.10">
    <property type="entry name" value="Vanillyl-alcohol Oxidase, Chain A, domain 4"/>
    <property type="match status" value="1"/>
</dbReference>
<dbReference type="Gene3D" id="3.30.465.10">
    <property type="match status" value="1"/>
</dbReference>
<dbReference type="SUPFAM" id="SSF55103">
    <property type="entry name" value="FAD-linked oxidases, C-terminal domain"/>
    <property type="match status" value="1"/>
</dbReference>
<accession>A0ABW2UVV9</accession>
<keyword evidence="3" id="KW-0560">Oxidoreductase</keyword>
<evidence type="ECO:0000256" key="1">
    <source>
        <dbReference type="ARBA" id="ARBA00022630"/>
    </source>
</evidence>
<dbReference type="InterPro" id="IPR016164">
    <property type="entry name" value="FAD-linked_Oxase-like_C"/>
</dbReference>
<dbReference type="InterPro" id="IPR016169">
    <property type="entry name" value="FAD-bd_PCMH_sub2"/>
</dbReference>
<gene>
    <name evidence="5" type="ORF">ACFQU8_05565</name>
</gene>
<dbReference type="Pfam" id="PF01565">
    <property type="entry name" value="FAD_binding_4"/>
    <property type="match status" value="1"/>
</dbReference>